<evidence type="ECO:0000313" key="8">
    <source>
        <dbReference type="Proteomes" id="UP001597362"/>
    </source>
</evidence>
<dbReference type="Gene3D" id="2.60.120.10">
    <property type="entry name" value="Jelly Rolls"/>
    <property type="match status" value="1"/>
</dbReference>
<feature type="domain" description="Cyclic nucleotide-binding" evidence="5">
    <location>
        <begin position="27"/>
        <end position="130"/>
    </location>
</feature>
<dbReference type="Gene3D" id="1.10.10.10">
    <property type="entry name" value="Winged helix-like DNA-binding domain superfamily/Winged helix DNA-binding domain"/>
    <property type="match status" value="1"/>
</dbReference>
<feature type="domain" description="HTH crp-type" evidence="6">
    <location>
        <begin position="156"/>
        <end position="230"/>
    </location>
</feature>
<evidence type="ECO:0000259" key="6">
    <source>
        <dbReference type="PROSITE" id="PS51063"/>
    </source>
</evidence>
<dbReference type="InterPro" id="IPR014710">
    <property type="entry name" value="RmlC-like_jellyroll"/>
</dbReference>
<dbReference type="InterPro" id="IPR036390">
    <property type="entry name" value="WH_DNA-bd_sf"/>
</dbReference>
<dbReference type="RefSeq" id="WP_377774948.1">
    <property type="nucleotide sequence ID" value="NZ_JBHUHO010000046.1"/>
</dbReference>
<dbReference type="InterPro" id="IPR050397">
    <property type="entry name" value="Env_Response_Regulators"/>
</dbReference>
<gene>
    <name evidence="7" type="ORF">ACFSJH_18385</name>
</gene>
<dbReference type="Proteomes" id="UP001597362">
    <property type="component" value="Unassembled WGS sequence"/>
</dbReference>
<evidence type="ECO:0000256" key="1">
    <source>
        <dbReference type="ARBA" id="ARBA00023015"/>
    </source>
</evidence>
<evidence type="ECO:0000259" key="5">
    <source>
        <dbReference type="PROSITE" id="PS50042"/>
    </source>
</evidence>
<accession>A0ABW4YPV6</accession>
<proteinExistence type="predicted"/>
<comment type="caution">
    <text evidence="7">The sequence shown here is derived from an EMBL/GenBank/DDBJ whole genome shotgun (WGS) entry which is preliminary data.</text>
</comment>
<evidence type="ECO:0000256" key="3">
    <source>
        <dbReference type="ARBA" id="ARBA00023159"/>
    </source>
</evidence>
<keyword evidence="3" id="KW-0010">Activator</keyword>
<dbReference type="EMBL" id="JBHUHO010000046">
    <property type="protein sequence ID" value="MFD2117701.1"/>
    <property type="molecule type" value="Genomic_DNA"/>
</dbReference>
<dbReference type="SUPFAM" id="SSF51206">
    <property type="entry name" value="cAMP-binding domain-like"/>
    <property type="match status" value="1"/>
</dbReference>
<sequence>MSIYFANTTERPVATTDNGYKGNASFFTEGQLDQLASITHIKKVSAGSYLFWEGDEATSVYWIKSGRLKLRKTTSDGKDLLLSIVQANDLIADIDAWDTMHRYSAEAIDDVEVGVISRLQLELLMSKSGEFSYRFAMWMSLMQRQTESKLRDLLMGGKHGALASTLIRLCNSFGIMKSDHILIDIKLTNSDLAELAGTTREGINRMLSSMKKEGILEQNNDGLLQIINQGELRKMAGCPECPVCPIEICRI</sequence>
<dbReference type="PANTHER" id="PTHR24567:SF74">
    <property type="entry name" value="HTH-TYPE TRANSCRIPTIONAL REGULATOR ARCR"/>
    <property type="match status" value="1"/>
</dbReference>
<dbReference type="InterPro" id="IPR012318">
    <property type="entry name" value="HTH_CRP"/>
</dbReference>
<organism evidence="7 8">
    <name type="scientific">Paenibacillus yanchengensis</name>
    <dbReference type="NCBI Taxonomy" id="2035833"/>
    <lineage>
        <taxon>Bacteria</taxon>
        <taxon>Bacillati</taxon>
        <taxon>Bacillota</taxon>
        <taxon>Bacilli</taxon>
        <taxon>Bacillales</taxon>
        <taxon>Paenibacillaceae</taxon>
        <taxon>Paenibacillus</taxon>
    </lineage>
</organism>
<evidence type="ECO:0000313" key="7">
    <source>
        <dbReference type="EMBL" id="MFD2117701.1"/>
    </source>
</evidence>
<protein>
    <submittedName>
        <fullName evidence="7">Crp/Fnr family transcriptional regulator</fullName>
    </submittedName>
</protein>
<keyword evidence="8" id="KW-1185">Reference proteome</keyword>
<dbReference type="InterPro" id="IPR000595">
    <property type="entry name" value="cNMP-bd_dom"/>
</dbReference>
<keyword evidence="2" id="KW-0238">DNA-binding</keyword>
<dbReference type="CDD" id="cd00038">
    <property type="entry name" value="CAP_ED"/>
    <property type="match status" value="1"/>
</dbReference>
<dbReference type="Pfam" id="PF13545">
    <property type="entry name" value="HTH_Crp_2"/>
    <property type="match status" value="1"/>
</dbReference>
<dbReference type="InterPro" id="IPR018490">
    <property type="entry name" value="cNMP-bd_dom_sf"/>
</dbReference>
<dbReference type="SMART" id="SM00100">
    <property type="entry name" value="cNMP"/>
    <property type="match status" value="1"/>
</dbReference>
<dbReference type="Pfam" id="PF00027">
    <property type="entry name" value="cNMP_binding"/>
    <property type="match status" value="1"/>
</dbReference>
<evidence type="ECO:0000256" key="4">
    <source>
        <dbReference type="ARBA" id="ARBA00023163"/>
    </source>
</evidence>
<dbReference type="SUPFAM" id="SSF46785">
    <property type="entry name" value="Winged helix' DNA-binding domain"/>
    <property type="match status" value="1"/>
</dbReference>
<dbReference type="PROSITE" id="PS51063">
    <property type="entry name" value="HTH_CRP_2"/>
    <property type="match status" value="1"/>
</dbReference>
<keyword evidence="1" id="KW-0805">Transcription regulation</keyword>
<dbReference type="SMART" id="SM00419">
    <property type="entry name" value="HTH_CRP"/>
    <property type="match status" value="1"/>
</dbReference>
<keyword evidence="4" id="KW-0804">Transcription</keyword>
<dbReference type="PANTHER" id="PTHR24567">
    <property type="entry name" value="CRP FAMILY TRANSCRIPTIONAL REGULATORY PROTEIN"/>
    <property type="match status" value="1"/>
</dbReference>
<name>A0ABW4YPV6_9BACL</name>
<evidence type="ECO:0000256" key="2">
    <source>
        <dbReference type="ARBA" id="ARBA00023125"/>
    </source>
</evidence>
<dbReference type="PROSITE" id="PS50042">
    <property type="entry name" value="CNMP_BINDING_3"/>
    <property type="match status" value="1"/>
</dbReference>
<dbReference type="InterPro" id="IPR036388">
    <property type="entry name" value="WH-like_DNA-bd_sf"/>
</dbReference>
<reference evidence="8" key="1">
    <citation type="journal article" date="2019" name="Int. J. Syst. Evol. Microbiol.">
        <title>The Global Catalogue of Microorganisms (GCM) 10K type strain sequencing project: providing services to taxonomists for standard genome sequencing and annotation.</title>
        <authorList>
            <consortium name="The Broad Institute Genomics Platform"/>
            <consortium name="The Broad Institute Genome Sequencing Center for Infectious Disease"/>
            <person name="Wu L."/>
            <person name="Ma J."/>
        </authorList>
    </citation>
    <scope>NUCLEOTIDE SEQUENCE [LARGE SCALE GENOMIC DNA]</scope>
    <source>
        <strain evidence="8">GH52</strain>
    </source>
</reference>
<dbReference type="PRINTS" id="PR00034">
    <property type="entry name" value="HTHCRP"/>
</dbReference>